<dbReference type="InterPro" id="IPR012218">
    <property type="entry name" value="Cyt_c_BACSU-c550-type"/>
</dbReference>
<dbReference type="Gene3D" id="1.10.760.10">
    <property type="entry name" value="Cytochrome c-like domain"/>
    <property type="match status" value="1"/>
</dbReference>
<dbReference type="PROSITE" id="PS51007">
    <property type="entry name" value="CYTC"/>
    <property type="match status" value="1"/>
</dbReference>
<dbReference type="PANTHER" id="PTHR37823">
    <property type="entry name" value="CYTOCHROME C-553-LIKE"/>
    <property type="match status" value="1"/>
</dbReference>
<evidence type="ECO:0000256" key="1">
    <source>
        <dbReference type="ARBA" id="ARBA00022448"/>
    </source>
</evidence>
<keyword evidence="4" id="KW-0249">Electron transport</keyword>
<dbReference type="InterPro" id="IPR054782">
    <property type="entry name" value="Cytochro_C551"/>
</dbReference>
<proteinExistence type="predicted"/>
<keyword evidence="11" id="KW-1185">Reference proteome</keyword>
<dbReference type="InterPro" id="IPR036909">
    <property type="entry name" value="Cyt_c-like_dom_sf"/>
</dbReference>
<keyword evidence="1" id="KW-0813">Transport</keyword>
<accession>A0ABU5CRA5</accession>
<feature type="region of interest" description="Disordered" evidence="7">
    <location>
        <begin position="19"/>
        <end position="42"/>
    </location>
</feature>
<evidence type="ECO:0000259" key="9">
    <source>
        <dbReference type="PROSITE" id="PS51007"/>
    </source>
</evidence>
<keyword evidence="3 6" id="KW-0479">Metal-binding</keyword>
<dbReference type="NCBIfam" id="NF045774">
    <property type="entry name" value="cytochro_C551"/>
    <property type="match status" value="1"/>
</dbReference>
<dbReference type="SUPFAM" id="SSF46626">
    <property type="entry name" value="Cytochrome c"/>
    <property type="match status" value="1"/>
</dbReference>
<keyword evidence="5 6" id="KW-0408">Iron</keyword>
<organism evidence="10 11">
    <name type="scientific">Paracerasibacillus soli</name>
    <dbReference type="NCBI Taxonomy" id="480284"/>
    <lineage>
        <taxon>Bacteria</taxon>
        <taxon>Bacillati</taxon>
        <taxon>Bacillota</taxon>
        <taxon>Bacilli</taxon>
        <taxon>Bacillales</taxon>
        <taxon>Bacillaceae</taxon>
        <taxon>Paracerasibacillus</taxon>
    </lineage>
</organism>
<dbReference type="EMBL" id="JAWDIQ010000001">
    <property type="protein sequence ID" value="MDY0408907.1"/>
    <property type="molecule type" value="Genomic_DNA"/>
</dbReference>
<evidence type="ECO:0000313" key="11">
    <source>
        <dbReference type="Proteomes" id="UP001275315"/>
    </source>
</evidence>
<feature type="chain" id="PRO_5046001008" evidence="8">
    <location>
        <begin position="21"/>
        <end position="114"/>
    </location>
</feature>
<dbReference type="InterPro" id="IPR051811">
    <property type="entry name" value="Cytochrome_c550/c551-like"/>
</dbReference>
<protein>
    <submittedName>
        <fullName evidence="10">Cytochrome c</fullName>
    </submittedName>
</protein>
<comment type="caution">
    <text evidence="10">The sequence shown here is derived from an EMBL/GenBank/DDBJ whole genome shotgun (WGS) entry which is preliminary data.</text>
</comment>
<dbReference type="PANTHER" id="PTHR37823:SF3">
    <property type="entry name" value="CYTOCHROME C-551"/>
    <property type="match status" value="1"/>
</dbReference>
<feature type="signal peptide" evidence="8">
    <location>
        <begin position="1"/>
        <end position="20"/>
    </location>
</feature>
<evidence type="ECO:0000256" key="2">
    <source>
        <dbReference type="ARBA" id="ARBA00022617"/>
    </source>
</evidence>
<gene>
    <name evidence="10" type="ORF">RWD45_10555</name>
</gene>
<keyword evidence="8" id="KW-0732">Signal</keyword>
<dbReference type="Proteomes" id="UP001275315">
    <property type="component" value="Unassembled WGS sequence"/>
</dbReference>
<evidence type="ECO:0000256" key="3">
    <source>
        <dbReference type="ARBA" id="ARBA00022723"/>
    </source>
</evidence>
<evidence type="ECO:0000256" key="7">
    <source>
        <dbReference type="SAM" id="MobiDB-lite"/>
    </source>
</evidence>
<dbReference type="RefSeq" id="WP_320379609.1">
    <property type="nucleotide sequence ID" value="NZ_JAWDIQ010000001.1"/>
</dbReference>
<keyword evidence="2 6" id="KW-0349">Heme</keyword>
<name>A0ABU5CRA5_9BACI</name>
<dbReference type="PIRSF" id="PIRSF000025">
    <property type="entry name" value="Cytc_Bsub_c550"/>
    <property type="match status" value="1"/>
</dbReference>
<feature type="domain" description="Cytochrome c" evidence="9">
    <location>
        <begin position="40"/>
        <end position="114"/>
    </location>
</feature>
<evidence type="ECO:0000256" key="5">
    <source>
        <dbReference type="ARBA" id="ARBA00023004"/>
    </source>
</evidence>
<sequence>MKKKLLAVLFGTALVLGACGGGGDDGASKDKDTGSDTGGETASAAEEIYQQNCSMCHGQDLSGGAGHDLRKIGSKHSAEEIEDIIHNGIGSMAPQKQVSDEDAKELAEWLAAKK</sequence>
<dbReference type="Pfam" id="PF13442">
    <property type="entry name" value="Cytochrome_CBB3"/>
    <property type="match status" value="1"/>
</dbReference>
<evidence type="ECO:0000313" key="10">
    <source>
        <dbReference type="EMBL" id="MDY0408907.1"/>
    </source>
</evidence>
<dbReference type="InterPro" id="IPR009056">
    <property type="entry name" value="Cyt_c-like_dom"/>
</dbReference>
<evidence type="ECO:0000256" key="6">
    <source>
        <dbReference type="PROSITE-ProRule" id="PRU00433"/>
    </source>
</evidence>
<evidence type="ECO:0000256" key="8">
    <source>
        <dbReference type="SAM" id="SignalP"/>
    </source>
</evidence>
<reference evidence="10 11" key="1">
    <citation type="submission" date="2023-10" db="EMBL/GenBank/DDBJ databases">
        <title>Virgibacillus soli CC-YMP-6 genome.</title>
        <authorList>
            <person name="Miliotis G."/>
            <person name="Sengupta P."/>
            <person name="Hameed A."/>
            <person name="Chuvochina M."/>
            <person name="Mcdonagh F."/>
            <person name="Simpson A.C."/>
            <person name="Singh N.K."/>
            <person name="Rekha P.D."/>
            <person name="Raman K."/>
            <person name="Hugenholtz P."/>
            <person name="Venkateswaran K."/>
        </authorList>
    </citation>
    <scope>NUCLEOTIDE SEQUENCE [LARGE SCALE GENOMIC DNA]</scope>
    <source>
        <strain evidence="10 11">CC-YMP-6</strain>
    </source>
</reference>
<evidence type="ECO:0000256" key="4">
    <source>
        <dbReference type="ARBA" id="ARBA00022982"/>
    </source>
</evidence>
<dbReference type="PROSITE" id="PS51257">
    <property type="entry name" value="PROKAR_LIPOPROTEIN"/>
    <property type="match status" value="1"/>
</dbReference>